<dbReference type="Gene3D" id="1.10.443.10">
    <property type="entry name" value="Intergrase catalytic core"/>
    <property type="match status" value="1"/>
</dbReference>
<dbReference type="KEGG" id="gms:SOIL9_42870"/>
<keyword evidence="4" id="KW-1185">Reference proteome</keyword>
<proteinExistence type="predicted"/>
<reference evidence="3 4" key="1">
    <citation type="submission" date="2019-05" db="EMBL/GenBank/DDBJ databases">
        <authorList>
            <consortium name="Science for Life Laboratories"/>
        </authorList>
    </citation>
    <scope>NUCLEOTIDE SEQUENCE [LARGE SCALE GENOMIC DNA]</scope>
    <source>
        <strain evidence="3">Soil9</strain>
    </source>
</reference>
<sequence>MARTAKFSFLLSDQKTRVGYSLKWRDRIVCVQFPHPTVAGKYIELSTGCTTETDAHTEAAKLVLRHYAPTLPIDGTKSTWDEAIDHLKGTPDLRPDSIRGYLTAVRAVRAVINVLGPSDITEELAHRFKREFLKGTFARGKASDAAQYARTPTSCTTYLRSLRSLWQRHWKAAGFVRFNPWLEVPYPNQPKGKRVRLPEEGSVSALLQWLATRYPHWELPALFVQTKLVAGCRTLDLCKAKSADLDGEQLTLSAAVTKTRTARRIPLPADLARKLHQIKGPIWLWERYVADVPVHRPVKTGNPTEYDPSTWRWTVQNLFREFNEKRATKEKVRPHDLRARAITLVASATQSIDATAEALGVDPQTARHYLDASKAFNGSELMKRFASVLLPQNPTPESRE</sequence>
<evidence type="ECO:0000256" key="1">
    <source>
        <dbReference type="ARBA" id="ARBA00023172"/>
    </source>
</evidence>
<dbReference type="PROSITE" id="PS51898">
    <property type="entry name" value="TYR_RECOMBINASE"/>
    <property type="match status" value="1"/>
</dbReference>
<dbReference type="AlphaFoldDB" id="A0A6P2CY09"/>
<dbReference type="GO" id="GO:0015074">
    <property type="term" value="P:DNA integration"/>
    <property type="evidence" value="ECO:0007669"/>
    <property type="project" value="InterPro"/>
</dbReference>
<dbReference type="GO" id="GO:0006310">
    <property type="term" value="P:DNA recombination"/>
    <property type="evidence" value="ECO:0007669"/>
    <property type="project" value="UniProtKB-KW"/>
</dbReference>
<evidence type="ECO:0000313" key="3">
    <source>
        <dbReference type="EMBL" id="VTR93427.1"/>
    </source>
</evidence>
<dbReference type="CDD" id="cd00397">
    <property type="entry name" value="DNA_BRE_C"/>
    <property type="match status" value="1"/>
</dbReference>
<dbReference type="InterPro" id="IPR013762">
    <property type="entry name" value="Integrase-like_cat_sf"/>
</dbReference>
<dbReference type="Proteomes" id="UP000464178">
    <property type="component" value="Chromosome"/>
</dbReference>
<organism evidence="3 4">
    <name type="scientific">Gemmata massiliana</name>
    <dbReference type="NCBI Taxonomy" id="1210884"/>
    <lineage>
        <taxon>Bacteria</taxon>
        <taxon>Pseudomonadati</taxon>
        <taxon>Planctomycetota</taxon>
        <taxon>Planctomycetia</taxon>
        <taxon>Gemmatales</taxon>
        <taxon>Gemmataceae</taxon>
        <taxon>Gemmata</taxon>
    </lineage>
</organism>
<name>A0A6P2CY09_9BACT</name>
<dbReference type="SUPFAM" id="SSF56349">
    <property type="entry name" value="DNA breaking-rejoining enzymes"/>
    <property type="match status" value="1"/>
</dbReference>
<evidence type="ECO:0000259" key="2">
    <source>
        <dbReference type="PROSITE" id="PS51898"/>
    </source>
</evidence>
<dbReference type="EMBL" id="LR593886">
    <property type="protein sequence ID" value="VTR93427.1"/>
    <property type="molecule type" value="Genomic_DNA"/>
</dbReference>
<dbReference type="InterPro" id="IPR011010">
    <property type="entry name" value="DNA_brk_join_enz"/>
</dbReference>
<dbReference type="InterPro" id="IPR002104">
    <property type="entry name" value="Integrase_catalytic"/>
</dbReference>
<dbReference type="GO" id="GO:0003677">
    <property type="term" value="F:DNA binding"/>
    <property type="evidence" value="ECO:0007669"/>
    <property type="project" value="InterPro"/>
</dbReference>
<gene>
    <name evidence="3" type="ORF">SOIL9_42870</name>
</gene>
<accession>A0A6P2CY09</accession>
<feature type="domain" description="Tyr recombinase" evidence="2">
    <location>
        <begin position="192"/>
        <end position="382"/>
    </location>
</feature>
<dbReference type="RefSeq" id="WP_162668159.1">
    <property type="nucleotide sequence ID" value="NZ_LR593886.1"/>
</dbReference>
<evidence type="ECO:0000313" key="4">
    <source>
        <dbReference type="Proteomes" id="UP000464178"/>
    </source>
</evidence>
<keyword evidence="1" id="KW-0233">DNA recombination</keyword>
<protein>
    <submittedName>
        <fullName evidence="3">Integrase:: Phage_integrase</fullName>
    </submittedName>
</protein>